<organism evidence="2 3">
    <name type="scientific">Methylorubrum podarium</name>
    <dbReference type="NCBI Taxonomy" id="200476"/>
    <lineage>
        <taxon>Bacteria</taxon>
        <taxon>Pseudomonadati</taxon>
        <taxon>Pseudomonadota</taxon>
        <taxon>Alphaproteobacteria</taxon>
        <taxon>Hyphomicrobiales</taxon>
        <taxon>Methylobacteriaceae</taxon>
        <taxon>Methylorubrum</taxon>
    </lineage>
</organism>
<name>A0ABV1QPM9_9HYPH</name>
<evidence type="ECO:0000313" key="2">
    <source>
        <dbReference type="EMBL" id="MER2251370.1"/>
    </source>
</evidence>
<feature type="region of interest" description="Disordered" evidence="1">
    <location>
        <begin position="155"/>
        <end position="235"/>
    </location>
</feature>
<accession>A0ABV1QPM9</accession>
<reference evidence="2 3" key="1">
    <citation type="submission" date="2024-06" db="EMBL/GenBank/DDBJ databases">
        <authorList>
            <person name="Campbell A.G."/>
        </authorList>
    </citation>
    <scope>NUCLEOTIDE SEQUENCE [LARGE SCALE GENOMIC DNA]</scope>
    <source>
        <strain evidence="2 3">EM12</strain>
    </source>
</reference>
<feature type="compositionally biased region" description="Low complexity" evidence="1">
    <location>
        <begin position="169"/>
        <end position="184"/>
    </location>
</feature>
<keyword evidence="3" id="KW-1185">Reference proteome</keyword>
<feature type="region of interest" description="Disordered" evidence="1">
    <location>
        <begin position="1"/>
        <end position="61"/>
    </location>
</feature>
<comment type="caution">
    <text evidence="2">The sequence shown here is derived from an EMBL/GenBank/DDBJ whole genome shotgun (WGS) entry which is preliminary data.</text>
</comment>
<dbReference type="EMBL" id="JBELQE010000084">
    <property type="protein sequence ID" value="MER2251370.1"/>
    <property type="molecule type" value="Genomic_DNA"/>
</dbReference>
<dbReference type="RefSeq" id="WP_350395780.1">
    <property type="nucleotide sequence ID" value="NZ_JBELQE010000084.1"/>
</dbReference>
<dbReference type="Proteomes" id="UP001480955">
    <property type="component" value="Unassembled WGS sequence"/>
</dbReference>
<proteinExistence type="predicted"/>
<protein>
    <submittedName>
        <fullName evidence="2">DUF3306 domain-containing protein</fullName>
    </submittedName>
</protein>
<feature type="compositionally biased region" description="Basic and acidic residues" evidence="1">
    <location>
        <begin position="12"/>
        <end position="23"/>
    </location>
</feature>
<evidence type="ECO:0000313" key="3">
    <source>
        <dbReference type="Proteomes" id="UP001480955"/>
    </source>
</evidence>
<gene>
    <name evidence="2" type="ORF">ABS772_15740</name>
</gene>
<sequence length="235" mass="24548">MSGNFLSRWARRKESVRAAERSETPAVADTAGAENLLDGTPSPGASDNLQPAEARTDDRSEAVSDDLLAKLPSLDALTPDTDLTAFLQAGVPTALRNAALRRMWSLDPAIRDFVSEARDYAYDWNTPGGVPGTGPLLPIDDVKAMLKRVIDGVPTGVDEAAGPESQGVPAASQDDPAASASAADPEPEAIPGPVPAVPSIDMHPQVADLAGDRPEVAQPALPRPRLRRHGGAMPS</sequence>
<feature type="compositionally biased region" description="Basic residues" evidence="1">
    <location>
        <begin position="224"/>
        <end position="235"/>
    </location>
</feature>
<dbReference type="InterPro" id="IPR021735">
    <property type="entry name" value="DUF3306"/>
</dbReference>
<evidence type="ECO:0000256" key="1">
    <source>
        <dbReference type="SAM" id="MobiDB-lite"/>
    </source>
</evidence>
<dbReference type="Pfam" id="PF11748">
    <property type="entry name" value="DUF3306"/>
    <property type="match status" value="1"/>
</dbReference>